<dbReference type="Proteomes" id="UP001178461">
    <property type="component" value="Chromosome W"/>
</dbReference>
<protein>
    <submittedName>
        <fullName evidence="1">Uncharacterized protein</fullName>
    </submittedName>
</protein>
<accession>A0AA35PV73</accession>
<dbReference type="AlphaFoldDB" id="A0AA35PV73"/>
<dbReference type="EMBL" id="OX395145">
    <property type="protein sequence ID" value="CAI5799360.1"/>
    <property type="molecule type" value="Genomic_DNA"/>
</dbReference>
<evidence type="ECO:0000313" key="1">
    <source>
        <dbReference type="EMBL" id="CAI5799360.1"/>
    </source>
</evidence>
<sequence>MEIRVVHAKSASNVASTGREAMEGNQETFCVQQARASCQAVSAPQGLGVTVWHRGGGQQRGKGARAGKQERLAEIGGRQPGAGAVKELQADAPVPGITMMVKLQLPNGRQLEVKALVDSGVSANFFDIDLAQKHQLALHLLDFPLRGKTIDG</sequence>
<organism evidence="1 2">
    <name type="scientific">Podarcis lilfordi</name>
    <name type="common">Lilford's wall lizard</name>
    <dbReference type="NCBI Taxonomy" id="74358"/>
    <lineage>
        <taxon>Eukaryota</taxon>
        <taxon>Metazoa</taxon>
        <taxon>Chordata</taxon>
        <taxon>Craniata</taxon>
        <taxon>Vertebrata</taxon>
        <taxon>Euteleostomi</taxon>
        <taxon>Lepidosauria</taxon>
        <taxon>Squamata</taxon>
        <taxon>Bifurcata</taxon>
        <taxon>Unidentata</taxon>
        <taxon>Episquamata</taxon>
        <taxon>Laterata</taxon>
        <taxon>Lacertibaenia</taxon>
        <taxon>Lacertidae</taxon>
        <taxon>Podarcis</taxon>
    </lineage>
</organism>
<proteinExistence type="predicted"/>
<keyword evidence="2" id="KW-1185">Reference proteome</keyword>
<name>A0AA35PV73_9SAUR</name>
<reference evidence="1" key="1">
    <citation type="submission" date="2022-12" db="EMBL/GenBank/DDBJ databases">
        <authorList>
            <person name="Alioto T."/>
            <person name="Alioto T."/>
            <person name="Gomez Garrido J."/>
        </authorList>
    </citation>
    <scope>NUCLEOTIDE SEQUENCE</scope>
</reference>
<gene>
    <name evidence="1" type="ORF">PODLI_1B017930</name>
</gene>
<evidence type="ECO:0000313" key="2">
    <source>
        <dbReference type="Proteomes" id="UP001178461"/>
    </source>
</evidence>